<evidence type="ECO:0000256" key="4">
    <source>
        <dbReference type="ARBA" id="ARBA00023136"/>
    </source>
</evidence>
<keyword evidence="2 5" id="KW-0812">Transmembrane</keyword>
<keyword evidence="4 5" id="KW-0472">Membrane</keyword>
<dbReference type="Pfam" id="PF04892">
    <property type="entry name" value="VanZ"/>
    <property type="match status" value="1"/>
</dbReference>
<evidence type="ECO:0000259" key="6">
    <source>
        <dbReference type="Pfam" id="PF04892"/>
    </source>
</evidence>
<feature type="transmembrane region" description="Helical" evidence="5">
    <location>
        <begin position="174"/>
        <end position="196"/>
    </location>
</feature>
<evidence type="ECO:0000256" key="3">
    <source>
        <dbReference type="ARBA" id="ARBA00022989"/>
    </source>
</evidence>
<evidence type="ECO:0000259" key="7">
    <source>
        <dbReference type="Pfam" id="PF06271"/>
    </source>
</evidence>
<comment type="caution">
    <text evidence="8">The sequence shown here is derived from an EMBL/GenBank/DDBJ whole genome shotgun (WGS) entry which is preliminary data.</text>
</comment>
<dbReference type="PIRSF" id="PIRSF031578">
    <property type="entry name" value="Uncharacterised_Vanz_RDD-cont"/>
    <property type="match status" value="1"/>
</dbReference>
<reference evidence="8" key="1">
    <citation type="journal article" date="2021" name="PeerJ">
        <title>Extensive microbial diversity within the chicken gut microbiome revealed by metagenomics and culture.</title>
        <authorList>
            <person name="Gilroy R."/>
            <person name="Ravi A."/>
            <person name="Getino M."/>
            <person name="Pursley I."/>
            <person name="Horton D.L."/>
            <person name="Alikhan N.F."/>
            <person name="Baker D."/>
            <person name="Gharbi K."/>
            <person name="Hall N."/>
            <person name="Watson M."/>
            <person name="Adriaenssens E.M."/>
            <person name="Foster-Nyarko E."/>
            <person name="Jarju S."/>
            <person name="Secka A."/>
            <person name="Antonio M."/>
            <person name="Oren A."/>
            <person name="Chaudhuri R.R."/>
            <person name="La Ragione R."/>
            <person name="Hildebrand F."/>
            <person name="Pallen M.J."/>
        </authorList>
    </citation>
    <scope>NUCLEOTIDE SEQUENCE</scope>
    <source>
        <strain evidence="8">ChiBcolR8-3208</strain>
    </source>
</reference>
<dbReference type="PANTHER" id="PTHR36834:SF1">
    <property type="entry name" value="INTEGRAL MEMBRANE PROTEIN"/>
    <property type="match status" value="1"/>
</dbReference>
<name>A0A9D2LZS7_9FIRM</name>
<feature type="domain" description="RDD" evidence="7">
    <location>
        <begin position="213"/>
        <end position="322"/>
    </location>
</feature>
<dbReference type="InterPro" id="IPR010432">
    <property type="entry name" value="RDD"/>
</dbReference>
<feature type="transmembrane region" description="Helical" evidence="5">
    <location>
        <begin position="140"/>
        <end position="162"/>
    </location>
</feature>
<feature type="transmembrane region" description="Helical" evidence="5">
    <location>
        <begin position="105"/>
        <end position="128"/>
    </location>
</feature>
<dbReference type="Pfam" id="PF06271">
    <property type="entry name" value="RDD"/>
    <property type="match status" value="1"/>
</dbReference>
<evidence type="ECO:0000256" key="2">
    <source>
        <dbReference type="ARBA" id="ARBA00022692"/>
    </source>
</evidence>
<protein>
    <submittedName>
        <fullName evidence="8">VanZ family protein</fullName>
    </submittedName>
</protein>
<dbReference type="EMBL" id="DWXZ01000200">
    <property type="protein sequence ID" value="HJB38244.1"/>
    <property type="molecule type" value="Genomic_DNA"/>
</dbReference>
<feature type="transmembrane region" description="Helical" evidence="5">
    <location>
        <begin position="244"/>
        <end position="264"/>
    </location>
</feature>
<dbReference type="InterPro" id="IPR021192">
    <property type="entry name" value="UCP031578_Vanz/RDD"/>
</dbReference>
<feature type="domain" description="VanZ-like" evidence="6">
    <location>
        <begin position="48"/>
        <end position="188"/>
    </location>
</feature>
<reference evidence="8" key="2">
    <citation type="submission" date="2021-04" db="EMBL/GenBank/DDBJ databases">
        <authorList>
            <person name="Gilroy R."/>
        </authorList>
    </citation>
    <scope>NUCLEOTIDE SEQUENCE</scope>
    <source>
        <strain evidence="8">ChiBcolR8-3208</strain>
    </source>
</reference>
<dbReference type="AlphaFoldDB" id="A0A9D2LZS7"/>
<accession>A0A9D2LZS7</accession>
<sequence length="379" mass="42822">MESYLRVVGQAVLVFPVAAALIALPFLIHHYRKYGGMTFARFFLSYSFVLYALCAYFLVILPLPDREAVAQMTGSSVQLLPFSFFRDLSKETGFQLAKPSTYLPALLSTFTLQFVFNIALLVPLGFYLRYYFRRKLLPAVLISLGVSLFFELTQLSGLYGYYPRAYRLFDVDDLLCNTLGGFLGYVLTGPLMKILPDRDKIDEKSYQKGERVTFTRRCLSLFVDIIFVSLLGTVLSIFLSQLPFNLPFALAYLLYFGLFQGLWGGKSLGKRLTKICVVNQDGSRVLLWRCLLRYGLLVAFIYCFFAVAEAVFLLPASSGFAQTFLRLLWFMVGFFALLVESARNSVSKIGRDYLYGRLSGTRLASTVLRQPPVPTPPSS</sequence>
<comment type="subcellular location">
    <subcellularLocation>
        <location evidence="1">Membrane</location>
        <topology evidence="1">Multi-pass membrane protein</topology>
    </subcellularLocation>
</comment>
<keyword evidence="3 5" id="KW-1133">Transmembrane helix</keyword>
<gene>
    <name evidence="8" type="ORF">H9942_09295</name>
</gene>
<organism evidence="8 9">
    <name type="scientific">Candidatus Acutalibacter ornithocaccae</name>
    <dbReference type="NCBI Taxonomy" id="2838416"/>
    <lineage>
        <taxon>Bacteria</taxon>
        <taxon>Bacillati</taxon>
        <taxon>Bacillota</taxon>
        <taxon>Clostridia</taxon>
        <taxon>Eubacteriales</taxon>
        <taxon>Acutalibacteraceae</taxon>
        <taxon>Acutalibacter</taxon>
    </lineage>
</organism>
<feature type="transmembrane region" description="Helical" evidence="5">
    <location>
        <begin position="217"/>
        <end position="238"/>
    </location>
</feature>
<evidence type="ECO:0000313" key="9">
    <source>
        <dbReference type="Proteomes" id="UP000824214"/>
    </source>
</evidence>
<proteinExistence type="predicted"/>
<dbReference type="Proteomes" id="UP000824214">
    <property type="component" value="Unassembled WGS sequence"/>
</dbReference>
<feature type="transmembrane region" description="Helical" evidence="5">
    <location>
        <begin position="43"/>
        <end position="63"/>
    </location>
</feature>
<dbReference type="InterPro" id="IPR053150">
    <property type="entry name" value="Teicoplanin_resist-assoc"/>
</dbReference>
<dbReference type="GO" id="GO:0016020">
    <property type="term" value="C:membrane"/>
    <property type="evidence" value="ECO:0007669"/>
    <property type="project" value="UniProtKB-SubCell"/>
</dbReference>
<feature type="transmembrane region" description="Helical" evidence="5">
    <location>
        <begin position="294"/>
        <end position="314"/>
    </location>
</feature>
<evidence type="ECO:0000256" key="5">
    <source>
        <dbReference type="SAM" id="Phobius"/>
    </source>
</evidence>
<evidence type="ECO:0000313" key="8">
    <source>
        <dbReference type="EMBL" id="HJB38244.1"/>
    </source>
</evidence>
<feature type="transmembrane region" description="Helical" evidence="5">
    <location>
        <begin position="12"/>
        <end position="31"/>
    </location>
</feature>
<feature type="transmembrane region" description="Helical" evidence="5">
    <location>
        <begin position="320"/>
        <end position="339"/>
    </location>
</feature>
<dbReference type="InterPro" id="IPR006976">
    <property type="entry name" value="VanZ-like"/>
</dbReference>
<dbReference type="PANTHER" id="PTHR36834">
    <property type="entry name" value="MEMBRANE PROTEIN-RELATED"/>
    <property type="match status" value="1"/>
</dbReference>
<evidence type="ECO:0000256" key="1">
    <source>
        <dbReference type="ARBA" id="ARBA00004141"/>
    </source>
</evidence>